<evidence type="ECO:0000256" key="7">
    <source>
        <dbReference type="ARBA" id="ARBA00023014"/>
    </source>
</evidence>
<dbReference type="InterPro" id="IPR010047">
    <property type="entry name" value="CODH"/>
</dbReference>
<dbReference type="GO" id="GO:0006091">
    <property type="term" value="P:generation of precursor metabolites and energy"/>
    <property type="evidence" value="ECO:0007669"/>
    <property type="project" value="InterPro"/>
</dbReference>
<dbReference type="OrthoDB" id="5478720at2"/>
<dbReference type="InterPro" id="IPR004137">
    <property type="entry name" value="HCP/CODH"/>
</dbReference>
<evidence type="ECO:0000256" key="8">
    <source>
        <dbReference type="ARBA" id="ARBA00048733"/>
    </source>
</evidence>
<name>A0A0B7MIG0_9FIRM</name>
<dbReference type="PANTHER" id="PTHR30109">
    <property type="entry name" value="HYDROXYLAMINE REDUCTASE"/>
    <property type="match status" value="1"/>
</dbReference>
<dbReference type="GO" id="GO:0016151">
    <property type="term" value="F:nickel cation binding"/>
    <property type="evidence" value="ECO:0007669"/>
    <property type="project" value="InterPro"/>
</dbReference>
<evidence type="ECO:0000313" key="13">
    <source>
        <dbReference type="Proteomes" id="UP000046155"/>
    </source>
</evidence>
<dbReference type="GO" id="GO:0042542">
    <property type="term" value="P:response to hydrogen peroxide"/>
    <property type="evidence" value="ECO:0007669"/>
    <property type="project" value="TreeGrafter"/>
</dbReference>
<keyword evidence="2 9" id="KW-0004">4Fe-4S</keyword>
<evidence type="ECO:0000256" key="5">
    <source>
        <dbReference type="ARBA" id="ARBA00023002"/>
    </source>
</evidence>
<dbReference type="GO" id="GO:0043885">
    <property type="term" value="F:anaerobic carbon-monoxide dehydrogenase activity"/>
    <property type="evidence" value="ECO:0007669"/>
    <property type="project" value="UniProtKB-UniRule"/>
</dbReference>
<feature type="binding site" evidence="10">
    <location>
        <position position="472"/>
    </location>
    <ligand>
        <name>[Ni-4Fe-4S] cluster</name>
        <dbReference type="ChEBI" id="CHEBI:47739"/>
    </ligand>
</feature>
<evidence type="ECO:0000256" key="11">
    <source>
        <dbReference type="SAM" id="MobiDB-lite"/>
    </source>
</evidence>
<evidence type="ECO:0000313" key="12">
    <source>
        <dbReference type="EMBL" id="CEO89820.1"/>
    </source>
</evidence>
<dbReference type="PIRSF" id="PIRSF005023">
    <property type="entry name" value="CODH"/>
    <property type="match status" value="1"/>
</dbReference>
<feature type="binding site" evidence="10">
    <location>
        <position position="70"/>
    </location>
    <ligand>
        <name>[4Fe-4S] cluster</name>
        <dbReference type="ChEBI" id="CHEBI:49883"/>
        <label>1</label>
        <note>ligand shared between dimeric partners</note>
    </ligand>
</feature>
<proteinExistence type="predicted"/>
<dbReference type="EC" id="1.2.7.4" evidence="9"/>
<feature type="binding site" evidence="10">
    <location>
        <position position="319"/>
    </location>
    <ligand>
        <name>[Ni-4Fe-4S] cluster</name>
        <dbReference type="ChEBI" id="CHEBI:47739"/>
    </ligand>
</feature>
<evidence type="ECO:0000256" key="10">
    <source>
        <dbReference type="PIRSR" id="PIRSR005023-1"/>
    </source>
</evidence>
<feature type="compositionally biased region" description="Polar residues" evidence="11">
    <location>
        <begin position="1"/>
        <end position="14"/>
    </location>
</feature>
<feature type="binding site" evidence="10">
    <location>
        <position position="79"/>
    </location>
    <ligand>
        <name>[4Fe-4S] cluster</name>
        <dbReference type="ChEBI" id="CHEBI:49883"/>
        <label>2</label>
    </ligand>
</feature>
<dbReference type="GO" id="GO:0050418">
    <property type="term" value="F:hydroxylamine reductase activity"/>
    <property type="evidence" value="ECO:0007669"/>
    <property type="project" value="TreeGrafter"/>
</dbReference>
<dbReference type="PANTHER" id="PTHR30109:SF4">
    <property type="entry name" value="CARBON MONOXIDE DEHYDROGENASE"/>
    <property type="match status" value="1"/>
</dbReference>
<dbReference type="RefSeq" id="WP_044665690.1">
    <property type="nucleotide sequence ID" value="NZ_CDRZ01000259.1"/>
</dbReference>
<dbReference type="GO" id="GO:0004601">
    <property type="term" value="F:peroxidase activity"/>
    <property type="evidence" value="ECO:0007669"/>
    <property type="project" value="TreeGrafter"/>
</dbReference>
<gene>
    <name evidence="12" type="primary">acsB</name>
    <name evidence="12" type="ORF">SSCH_600041</name>
</gene>
<dbReference type="InterPro" id="IPR011254">
    <property type="entry name" value="Prismane-like_sf"/>
</dbReference>
<comment type="cofactor">
    <cofactor evidence="1">
        <name>[4Fe-4S] cluster</name>
        <dbReference type="ChEBI" id="CHEBI:49883"/>
    </cofactor>
</comment>
<evidence type="ECO:0000256" key="1">
    <source>
        <dbReference type="ARBA" id="ARBA00001966"/>
    </source>
</evidence>
<feature type="binding site" evidence="10">
    <location>
        <position position="285"/>
    </location>
    <ligand>
        <name>[Ni-4Fe-4S] cluster</name>
        <dbReference type="ChEBI" id="CHEBI:47739"/>
    </ligand>
</feature>
<evidence type="ECO:0000256" key="2">
    <source>
        <dbReference type="ARBA" id="ARBA00022485"/>
    </source>
</evidence>
<feature type="binding site" evidence="10">
    <location>
        <position position="357"/>
    </location>
    <ligand>
        <name>[Ni-4Fe-4S] cluster</name>
        <dbReference type="ChEBI" id="CHEBI:47739"/>
    </ligand>
</feature>
<dbReference type="EMBL" id="CDRZ01000259">
    <property type="protein sequence ID" value="CEO89820.1"/>
    <property type="molecule type" value="Genomic_DNA"/>
</dbReference>
<dbReference type="GO" id="GO:0051539">
    <property type="term" value="F:4 iron, 4 sulfur cluster binding"/>
    <property type="evidence" value="ECO:0007669"/>
    <property type="project" value="UniProtKB-UniRule"/>
</dbReference>
<dbReference type="AlphaFoldDB" id="A0A0B7MIG0"/>
<evidence type="ECO:0000256" key="4">
    <source>
        <dbReference type="ARBA" id="ARBA00022723"/>
    </source>
</evidence>
<evidence type="ECO:0000256" key="3">
    <source>
        <dbReference type="ARBA" id="ARBA00022596"/>
    </source>
</evidence>
<evidence type="ECO:0000256" key="9">
    <source>
        <dbReference type="PIRNR" id="PIRNR005023"/>
    </source>
</evidence>
<organism evidence="12 13">
    <name type="scientific">Syntrophaceticus schinkii</name>
    <dbReference type="NCBI Taxonomy" id="499207"/>
    <lineage>
        <taxon>Bacteria</taxon>
        <taxon>Bacillati</taxon>
        <taxon>Bacillota</taxon>
        <taxon>Clostridia</taxon>
        <taxon>Thermoanaerobacterales</taxon>
        <taxon>Thermoanaerobacterales Family III. Incertae Sedis</taxon>
        <taxon>Syntrophaceticus</taxon>
    </lineage>
</organism>
<keyword evidence="4 9" id="KW-0479">Metal-binding</keyword>
<dbReference type="SUPFAM" id="SSF56821">
    <property type="entry name" value="Prismane protein-like"/>
    <property type="match status" value="1"/>
</dbReference>
<accession>A0A0B7MIG0</accession>
<dbReference type="Gene3D" id="1.20.1270.30">
    <property type="match status" value="1"/>
</dbReference>
<keyword evidence="13" id="KW-1185">Reference proteome</keyword>
<evidence type="ECO:0000256" key="6">
    <source>
        <dbReference type="ARBA" id="ARBA00023004"/>
    </source>
</evidence>
<dbReference type="Gene3D" id="3.40.50.2030">
    <property type="match status" value="2"/>
</dbReference>
<keyword evidence="6 9" id="KW-0408">Iron</keyword>
<protein>
    <recommendedName>
        <fullName evidence="9">Carbon monoxide dehydrogenase</fullName>
        <ecNumber evidence="9">1.2.7.4</ecNumber>
    </recommendedName>
</protein>
<dbReference type="InterPro" id="IPR016101">
    <property type="entry name" value="CO_DH_a-bundle"/>
</dbReference>
<feature type="binding site" evidence="10">
    <location>
        <position position="554"/>
    </location>
    <ligand>
        <name>[Ni-4Fe-4S] cluster</name>
        <dbReference type="ChEBI" id="CHEBI:47739"/>
    </ligand>
</feature>
<dbReference type="NCBIfam" id="TIGR01702">
    <property type="entry name" value="CO_DH_cata"/>
    <property type="match status" value="1"/>
</dbReference>
<feature type="binding site" evidence="10">
    <location>
        <position position="71"/>
    </location>
    <ligand>
        <name>[4Fe-4S] cluster</name>
        <dbReference type="ChEBI" id="CHEBI:49883"/>
        <label>2</label>
    </ligand>
</feature>
<feature type="binding site" evidence="10">
    <location>
        <position position="502"/>
    </location>
    <ligand>
        <name>[Ni-4Fe-4S] cluster</name>
        <dbReference type="ChEBI" id="CHEBI:47739"/>
    </ligand>
</feature>
<feature type="binding site" evidence="10">
    <location>
        <position position="62"/>
    </location>
    <ligand>
        <name>[4Fe-4S] cluster</name>
        <dbReference type="ChEBI" id="CHEBI:49883"/>
        <label>1</label>
        <note>ligand shared between dimeric partners</note>
    </ligand>
</feature>
<feature type="binding site" evidence="10">
    <location>
        <position position="74"/>
    </location>
    <ligand>
        <name>[4Fe-4S] cluster</name>
        <dbReference type="ChEBI" id="CHEBI:49883"/>
        <label>2</label>
    </ligand>
</feature>
<keyword evidence="7 9" id="KW-0411">Iron-sulfur</keyword>
<keyword evidence="5 9" id="KW-0560">Oxidoreductase</keyword>
<feature type="region of interest" description="Disordered" evidence="11">
    <location>
        <begin position="1"/>
        <end position="24"/>
    </location>
</feature>
<dbReference type="Pfam" id="PF03063">
    <property type="entry name" value="Prismane"/>
    <property type="match status" value="1"/>
</dbReference>
<dbReference type="InterPro" id="IPR016099">
    <property type="entry name" value="Prismane-like_a/b-sand"/>
</dbReference>
<comment type="catalytic activity">
    <reaction evidence="8 9">
        <text>CO + 2 oxidized [2Fe-2S]-[ferredoxin] + H2O = 2 reduced [2Fe-2S]-[ferredoxin] + CO2 + 2 H(+)</text>
        <dbReference type="Rhea" id="RHEA:21040"/>
        <dbReference type="Rhea" id="RHEA-COMP:10000"/>
        <dbReference type="Rhea" id="RHEA-COMP:10001"/>
        <dbReference type="ChEBI" id="CHEBI:15377"/>
        <dbReference type="ChEBI" id="CHEBI:15378"/>
        <dbReference type="ChEBI" id="CHEBI:16526"/>
        <dbReference type="ChEBI" id="CHEBI:17245"/>
        <dbReference type="ChEBI" id="CHEBI:33737"/>
        <dbReference type="ChEBI" id="CHEBI:33738"/>
        <dbReference type="EC" id="1.2.7.4"/>
    </reaction>
</comment>
<keyword evidence="3 10" id="KW-0533">Nickel</keyword>
<feature type="binding site" evidence="10">
    <location>
        <position position="93"/>
    </location>
    <ligand>
        <name>[4Fe-4S] cluster</name>
        <dbReference type="ChEBI" id="CHEBI:49883"/>
        <label>2</label>
    </ligand>
</feature>
<sequence>MPRFSDTSLQNSKPSVDRKNRKKNVKDIKRTNDPAALEMLDYTIENNIITAFDRWSAQQPQCAFGYQGICCRICFAGPCRIKGLEGPGSMGICGAKDYTIVARNAIRMMAGGASAHSDHGRELVEVLYHMSEGKAPDYEIRDADKLKCVAKKIGLEIEGKTDIELAKEVALAAFEDYGRHTSEGTTFLKANLCEKRIKKYEETDTMPRAIDREVVEVMHRTHVGVDADPVNLIFGGVKCSLADLTGEQISTDISDILFGTPKPVMSEANLGVIEPDKVNIILHGHNPVLSQMVVDTARELEDEAKAAGAAGIQLSGICCTGNEVLMRNGVPIATSYMAQELAIATGAVDVCVVDVQCIMPGLRNVCECFNTKLVTTMAISKIPGSYHFSFEDAKAKQSAEGIIRLAIETFKQRKESGRPVQVPQFKNKLMAGFSFEALLDLFAAINPDNPIKVLTDAIIDGEITGVCALAGCNNLEAVYEKSHTDIIKELAKNDVFMVGTGCVMQAAAKQGLMNYEAVEEYAGPGLKKFIDRLYEANKDKLPDKLPLTFHMGSCVDNSRIFNLWTAMANEYGVDVPKVPFVATAPEGMSEKAVAIGTWVIASGIPCHVGAMPPLEGSNLVWSVVTCIAHDVFGGNFILETDPQVAAQKLIEAVKYRAWKLKIHMKTAEEYGTDLCQAF</sequence>
<reference evidence="13" key="1">
    <citation type="submission" date="2015-01" db="EMBL/GenBank/DDBJ databases">
        <authorList>
            <person name="Manzoor Shahid"/>
            <person name="Zubair Saima"/>
        </authorList>
    </citation>
    <scope>NUCLEOTIDE SEQUENCE [LARGE SCALE GENOMIC DNA]</scope>
    <source>
        <strain evidence="13">Sp3</strain>
    </source>
</reference>
<dbReference type="Proteomes" id="UP000046155">
    <property type="component" value="Unassembled WGS sequence"/>
</dbReference>